<gene>
    <name evidence="10" type="ORF">CLV72_109230</name>
</gene>
<dbReference type="Proteomes" id="UP000237846">
    <property type="component" value="Unassembled WGS sequence"/>
</dbReference>
<dbReference type="SUPFAM" id="SSF51306">
    <property type="entry name" value="LexA/Signal peptidase"/>
    <property type="match status" value="1"/>
</dbReference>
<dbReference type="EMBL" id="PVZC01000009">
    <property type="protein sequence ID" value="PRX95621.1"/>
    <property type="molecule type" value="Genomic_DNA"/>
</dbReference>
<dbReference type="Gene3D" id="2.10.109.10">
    <property type="entry name" value="Umud Fragment, subunit A"/>
    <property type="match status" value="1"/>
</dbReference>
<accession>A0A2T0PVS2</accession>
<dbReference type="InterPro" id="IPR019758">
    <property type="entry name" value="Pept_S26A_signal_pept_1_CS"/>
</dbReference>
<dbReference type="EC" id="3.4.21.89" evidence="4 7"/>
<dbReference type="Pfam" id="PF10502">
    <property type="entry name" value="Peptidase_S26"/>
    <property type="match status" value="1"/>
</dbReference>
<evidence type="ECO:0000256" key="5">
    <source>
        <dbReference type="ARBA" id="ARBA00022801"/>
    </source>
</evidence>
<feature type="transmembrane region" description="Helical" evidence="7">
    <location>
        <begin position="66"/>
        <end position="88"/>
    </location>
</feature>
<evidence type="ECO:0000256" key="1">
    <source>
        <dbReference type="ARBA" id="ARBA00000677"/>
    </source>
</evidence>
<keyword evidence="7" id="KW-0472">Membrane</keyword>
<feature type="region of interest" description="Disordered" evidence="8">
    <location>
        <begin position="1"/>
        <end position="61"/>
    </location>
</feature>
<evidence type="ECO:0000313" key="10">
    <source>
        <dbReference type="EMBL" id="PRX95621.1"/>
    </source>
</evidence>
<feature type="domain" description="Peptidase S26" evidence="9">
    <location>
        <begin position="69"/>
        <end position="263"/>
    </location>
</feature>
<dbReference type="InterPro" id="IPR000223">
    <property type="entry name" value="Pept_S26A_signal_pept_1"/>
</dbReference>
<dbReference type="PROSITE" id="PS00761">
    <property type="entry name" value="SPASE_I_3"/>
    <property type="match status" value="1"/>
</dbReference>
<protein>
    <recommendedName>
        <fullName evidence="4 7">Signal peptidase I</fullName>
        <ecNumber evidence="4 7">3.4.21.89</ecNumber>
    </recommendedName>
</protein>
<dbReference type="PRINTS" id="PR00727">
    <property type="entry name" value="LEADERPTASE"/>
</dbReference>
<dbReference type="OrthoDB" id="9815782at2"/>
<dbReference type="PANTHER" id="PTHR43390">
    <property type="entry name" value="SIGNAL PEPTIDASE I"/>
    <property type="match status" value="1"/>
</dbReference>
<keyword evidence="5 7" id="KW-0378">Hydrolase</keyword>
<dbReference type="GO" id="GO:0005886">
    <property type="term" value="C:plasma membrane"/>
    <property type="evidence" value="ECO:0007669"/>
    <property type="project" value="UniProtKB-SubCell"/>
</dbReference>
<evidence type="ECO:0000256" key="8">
    <source>
        <dbReference type="SAM" id="MobiDB-lite"/>
    </source>
</evidence>
<sequence>MTSDDTGGSRPPAADGRPASVGAEDPAGAGGAEAREAETEEGAPSGAPRAERTRGRRGRRSKSGSFWRELPILILVALGLALVIKTWVVQAFFIPSQSMENTLLVGDRVLVNKFIHHFRDIERGEVIVFNGTDSWDEPAPAAEAPGDPVSAALRWVGETFGVVPTGRDYIKRVVGVPGDVVACCDDQGRVTVNGAALDEEEYLFPGDAPSQEPFGPVTVGAGQYWVMGDHRSISYDSRRHQNDPGGGTIPEERVLGSAFVIVWPFERWTVLAAPGTFEQTALAAPGHVAAATPLGLGLAGAVPLTLAGRAAVRRWRAGIERRSSDR</sequence>
<evidence type="ECO:0000313" key="11">
    <source>
        <dbReference type="Proteomes" id="UP000237846"/>
    </source>
</evidence>
<comment type="similarity">
    <text evidence="3 7">Belongs to the peptidase S26 family.</text>
</comment>
<dbReference type="InterPro" id="IPR019533">
    <property type="entry name" value="Peptidase_S26"/>
</dbReference>
<feature type="active site" evidence="6">
    <location>
        <position position="171"/>
    </location>
</feature>
<name>A0A2T0PVS2_9ACTN</name>
<comment type="caution">
    <text evidence="10">The sequence shown here is derived from an EMBL/GenBank/DDBJ whole genome shotgun (WGS) entry which is preliminary data.</text>
</comment>
<proteinExistence type="inferred from homology"/>
<evidence type="ECO:0000256" key="7">
    <source>
        <dbReference type="RuleBase" id="RU362042"/>
    </source>
</evidence>
<dbReference type="CDD" id="cd06530">
    <property type="entry name" value="S26_SPase_I"/>
    <property type="match status" value="1"/>
</dbReference>
<evidence type="ECO:0000256" key="4">
    <source>
        <dbReference type="ARBA" id="ARBA00013208"/>
    </source>
</evidence>
<keyword evidence="11" id="KW-1185">Reference proteome</keyword>
<feature type="active site" evidence="6">
    <location>
        <position position="98"/>
    </location>
</feature>
<dbReference type="GO" id="GO:0004252">
    <property type="term" value="F:serine-type endopeptidase activity"/>
    <property type="evidence" value="ECO:0007669"/>
    <property type="project" value="InterPro"/>
</dbReference>
<organism evidence="10 11">
    <name type="scientific">Allonocardiopsis opalescens</name>
    <dbReference type="NCBI Taxonomy" id="1144618"/>
    <lineage>
        <taxon>Bacteria</taxon>
        <taxon>Bacillati</taxon>
        <taxon>Actinomycetota</taxon>
        <taxon>Actinomycetes</taxon>
        <taxon>Streptosporangiales</taxon>
        <taxon>Allonocardiopsis</taxon>
    </lineage>
</organism>
<dbReference type="PANTHER" id="PTHR43390:SF1">
    <property type="entry name" value="CHLOROPLAST PROCESSING PEPTIDASE"/>
    <property type="match status" value="1"/>
</dbReference>
<dbReference type="RefSeq" id="WP_106251854.1">
    <property type="nucleotide sequence ID" value="NZ_PVZC01000009.1"/>
</dbReference>
<evidence type="ECO:0000256" key="6">
    <source>
        <dbReference type="PIRSR" id="PIRSR600223-1"/>
    </source>
</evidence>
<evidence type="ECO:0000259" key="9">
    <source>
        <dbReference type="Pfam" id="PF10502"/>
    </source>
</evidence>
<comment type="subcellular location">
    <subcellularLocation>
        <location evidence="2">Cell membrane</location>
        <topology evidence="2">Single-pass type II membrane protein</topology>
    </subcellularLocation>
    <subcellularLocation>
        <location evidence="7">Membrane</location>
        <topology evidence="7">Single-pass type II membrane protein</topology>
    </subcellularLocation>
</comment>
<evidence type="ECO:0000256" key="3">
    <source>
        <dbReference type="ARBA" id="ARBA00009370"/>
    </source>
</evidence>
<evidence type="ECO:0000256" key="2">
    <source>
        <dbReference type="ARBA" id="ARBA00004401"/>
    </source>
</evidence>
<dbReference type="GO" id="GO:0009003">
    <property type="term" value="F:signal peptidase activity"/>
    <property type="evidence" value="ECO:0007669"/>
    <property type="project" value="UniProtKB-EC"/>
</dbReference>
<dbReference type="InterPro" id="IPR036286">
    <property type="entry name" value="LexA/Signal_pep-like_sf"/>
</dbReference>
<keyword evidence="7" id="KW-1133">Transmembrane helix</keyword>
<dbReference type="NCBIfam" id="TIGR02227">
    <property type="entry name" value="sigpep_I_bact"/>
    <property type="match status" value="1"/>
</dbReference>
<reference evidence="10 11" key="1">
    <citation type="submission" date="2018-03" db="EMBL/GenBank/DDBJ databases">
        <title>Genomic Encyclopedia of Archaeal and Bacterial Type Strains, Phase II (KMG-II): from individual species to whole genera.</title>
        <authorList>
            <person name="Goeker M."/>
        </authorList>
    </citation>
    <scope>NUCLEOTIDE SEQUENCE [LARGE SCALE GENOMIC DNA]</scope>
    <source>
        <strain evidence="10 11">DSM 45601</strain>
    </source>
</reference>
<dbReference type="GO" id="GO:0006465">
    <property type="term" value="P:signal peptide processing"/>
    <property type="evidence" value="ECO:0007669"/>
    <property type="project" value="InterPro"/>
</dbReference>
<dbReference type="AlphaFoldDB" id="A0A2T0PVS2"/>
<keyword evidence="7" id="KW-0645">Protease</keyword>
<comment type="catalytic activity">
    <reaction evidence="1 7">
        <text>Cleavage of hydrophobic, N-terminal signal or leader sequences from secreted and periplasmic proteins.</text>
        <dbReference type="EC" id="3.4.21.89"/>
    </reaction>
</comment>
<keyword evidence="7" id="KW-0812">Transmembrane</keyword>